<dbReference type="Proteomes" id="UP000283255">
    <property type="component" value="Unassembled WGS sequence"/>
</dbReference>
<feature type="transmembrane region" description="Helical" evidence="5">
    <location>
        <begin position="153"/>
        <end position="174"/>
    </location>
</feature>
<proteinExistence type="predicted"/>
<dbReference type="AlphaFoldDB" id="A0A418YB68"/>
<feature type="transmembrane region" description="Helical" evidence="5">
    <location>
        <begin position="218"/>
        <end position="238"/>
    </location>
</feature>
<keyword evidence="8" id="KW-1185">Reference proteome</keyword>
<reference evidence="7 8" key="2">
    <citation type="submission" date="2019-01" db="EMBL/GenBank/DDBJ databases">
        <title>Motilimonas pumilus sp. nov., isolated from the gut of sea cucumber (Apostichopus japonicus).</title>
        <authorList>
            <person name="Wang F.-Q."/>
            <person name="Ren L.-H."/>
            <person name="Lin Y.-W."/>
            <person name="Sun G.-H."/>
            <person name="Du Z.-J."/>
            <person name="Zhao J.-X."/>
            <person name="Liu X.-J."/>
            <person name="Liu L.-J."/>
        </authorList>
    </citation>
    <scope>NUCLEOTIDE SEQUENCE [LARGE SCALE GENOMIC DNA]</scope>
    <source>
        <strain evidence="7 8">PLHSC7-2</strain>
    </source>
</reference>
<dbReference type="InterPro" id="IPR036640">
    <property type="entry name" value="ABC1_TM_sf"/>
</dbReference>
<accession>A0A418YB68</accession>
<reference evidence="7 8" key="1">
    <citation type="submission" date="2018-09" db="EMBL/GenBank/DDBJ databases">
        <authorList>
            <person name="Wang F."/>
        </authorList>
    </citation>
    <scope>NUCLEOTIDE SEQUENCE [LARGE SCALE GENOMIC DNA]</scope>
    <source>
        <strain evidence="7 8">PLHSC7-2</strain>
    </source>
</reference>
<feature type="transmembrane region" description="Helical" evidence="5">
    <location>
        <begin position="21"/>
        <end position="43"/>
    </location>
</feature>
<dbReference type="InterPro" id="IPR011527">
    <property type="entry name" value="ABC1_TM_dom"/>
</dbReference>
<sequence length="299" mass="33546">MSRKFEFTVRSILSQFKAKVAVTWLLVALENVFMVLLPLFIGFAIDDLLASEHLALYWLAILFAALILVSVGRRFYDTRVYGDIRVEVGVAVEKQACRNNAPVANVSVRNARLNMSRELVDFLENDVPPLMTAVIQLIASIIILSSFHVQLGVSAGVAGIIILLIYVQFHAYFVRLNGLLNSRMEQQVTILSQRSRRGLRGHLKRIKRREILISDAEAVVYGLIFLALFAFVLINLWLSTLIPAPSAGQIFSIVTYSLEFVEAAILLPITLQTLSRLSEISQRLNKPSALVQSYSENQR</sequence>
<evidence type="ECO:0000313" key="7">
    <source>
        <dbReference type="EMBL" id="RJG40215.1"/>
    </source>
</evidence>
<keyword evidence="4 5" id="KW-0472">Membrane</keyword>
<evidence type="ECO:0000313" key="8">
    <source>
        <dbReference type="Proteomes" id="UP000283255"/>
    </source>
</evidence>
<comment type="subcellular location">
    <subcellularLocation>
        <location evidence="1">Cell membrane</location>
        <topology evidence="1">Multi-pass membrane protein</topology>
    </subcellularLocation>
</comment>
<evidence type="ECO:0000256" key="4">
    <source>
        <dbReference type="ARBA" id="ARBA00023136"/>
    </source>
</evidence>
<dbReference type="SUPFAM" id="SSF90123">
    <property type="entry name" value="ABC transporter transmembrane region"/>
    <property type="match status" value="1"/>
</dbReference>
<evidence type="ECO:0000256" key="1">
    <source>
        <dbReference type="ARBA" id="ARBA00004651"/>
    </source>
</evidence>
<evidence type="ECO:0000256" key="2">
    <source>
        <dbReference type="ARBA" id="ARBA00022692"/>
    </source>
</evidence>
<feature type="domain" description="ABC transmembrane type-1" evidence="6">
    <location>
        <begin position="10"/>
        <end position="248"/>
    </location>
</feature>
<comment type="caution">
    <text evidence="7">The sequence shown here is derived from an EMBL/GenBank/DDBJ whole genome shotgun (WGS) entry which is preliminary data.</text>
</comment>
<dbReference type="GO" id="GO:0005524">
    <property type="term" value="F:ATP binding"/>
    <property type="evidence" value="ECO:0007669"/>
    <property type="project" value="InterPro"/>
</dbReference>
<name>A0A418YB68_9GAMM</name>
<dbReference type="OrthoDB" id="8443255at2"/>
<keyword evidence="3 5" id="KW-1133">Transmembrane helix</keyword>
<dbReference type="GO" id="GO:0005886">
    <property type="term" value="C:plasma membrane"/>
    <property type="evidence" value="ECO:0007669"/>
    <property type="project" value="UniProtKB-SubCell"/>
</dbReference>
<gene>
    <name evidence="7" type="ORF">D1Z90_16895</name>
</gene>
<evidence type="ECO:0000256" key="3">
    <source>
        <dbReference type="ARBA" id="ARBA00022989"/>
    </source>
</evidence>
<dbReference type="EMBL" id="QZCH01000027">
    <property type="protein sequence ID" value="RJG40215.1"/>
    <property type="molecule type" value="Genomic_DNA"/>
</dbReference>
<dbReference type="GO" id="GO:0140359">
    <property type="term" value="F:ABC-type transporter activity"/>
    <property type="evidence" value="ECO:0007669"/>
    <property type="project" value="InterPro"/>
</dbReference>
<dbReference type="Pfam" id="PF13748">
    <property type="entry name" value="ABC_membrane_3"/>
    <property type="match status" value="1"/>
</dbReference>
<evidence type="ECO:0000256" key="5">
    <source>
        <dbReference type="SAM" id="Phobius"/>
    </source>
</evidence>
<organism evidence="7 8">
    <name type="scientific">Motilimonas pumila</name>
    <dbReference type="NCBI Taxonomy" id="2303987"/>
    <lineage>
        <taxon>Bacteria</taxon>
        <taxon>Pseudomonadati</taxon>
        <taxon>Pseudomonadota</taxon>
        <taxon>Gammaproteobacteria</taxon>
        <taxon>Alteromonadales</taxon>
        <taxon>Alteromonadales genera incertae sedis</taxon>
        <taxon>Motilimonas</taxon>
    </lineage>
</organism>
<protein>
    <submittedName>
        <fullName evidence="7">ABC transporter permease</fullName>
    </submittedName>
</protein>
<dbReference type="Gene3D" id="1.20.1560.10">
    <property type="entry name" value="ABC transporter type 1, transmembrane domain"/>
    <property type="match status" value="1"/>
</dbReference>
<dbReference type="RefSeq" id="WP_119911970.1">
    <property type="nucleotide sequence ID" value="NZ_QZCH01000027.1"/>
</dbReference>
<keyword evidence="2 5" id="KW-0812">Transmembrane</keyword>
<evidence type="ECO:0000259" key="6">
    <source>
        <dbReference type="Pfam" id="PF13748"/>
    </source>
</evidence>
<feature type="transmembrane region" description="Helical" evidence="5">
    <location>
        <begin position="55"/>
        <end position="76"/>
    </location>
</feature>
<feature type="transmembrane region" description="Helical" evidence="5">
    <location>
        <begin position="127"/>
        <end position="147"/>
    </location>
</feature>